<evidence type="ECO:0000313" key="3">
    <source>
        <dbReference type="Proteomes" id="UP000807504"/>
    </source>
</evidence>
<reference evidence="2" key="2">
    <citation type="submission" date="2020-06" db="EMBL/GenBank/DDBJ databases">
        <authorList>
            <person name="Sheffer M."/>
        </authorList>
    </citation>
    <scope>NUCLEOTIDE SEQUENCE</scope>
</reference>
<dbReference type="Proteomes" id="UP000807504">
    <property type="component" value="Unassembled WGS sequence"/>
</dbReference>
<feature type="region of interest" description="Disordered" evidence="1">
    <location>
        <begin position="1"/>
        <end position="62"/>
    </location>
</feature>
<sequence>MSTEWHHKNNTMKPNLSNSRFGQAGGPETFGRDSRQRHSAHRDGPERILLERGVGHYGGARPSPRPTLLLLHRALPGHHLQHHPAQEDPLLHCQSHHTLRRHLRALRPRLLPALGFRGKGTVLSEILYFP</sequence>
<reference evidence="2" key="1">
    <citation type="journal article" date="2020" name="bioRxiv">
        <title>Chromosome-level reference genome of the European wasp spider Argiope bruennichi: a resource for studies on range expansion and evolutionary adaptation.</title>
        <authorList>
            <person name="Sheffer M.M."/>
            <person name="Hoppe A."/>
            <person name="Krehenwinkel H."/>
            <person name="Uhl G."/>
            <person name="Kuss A.W."/>
            <person name="Jensen L."/>
            <person name="Jensen C."/>
            <person name="Gillespie R.G."/>
            <person name="Hoff K.J."/>
            <person name="Prost S."/>
        </authorList>
    </citation>
    <scope>NUCLEOTIDE SEQUENCE</scope>
</reference>
<comment type="caution">
    <text evidence="2">The sequence shown here is derived from an EMBL/GenBank/DDBJ whole genome shotgun (WGS) entry which is preliminary data.</text>
</comment>
<evidence type="ECO:0000313" key="2">
    <source>
        <dbReference type="EMBL" id="KAF8777588.1"/>
    </source>
</evidence>
<evidence type="ECO:0000256" key="1">
    <source>
        <dbReference type="SAM" id="MobiDB-lite"/>
    </source>
</evidence>
<feature type="compositionally biased region" description="Polar residues" evidence="1">
    <location>
        <begin position="11"/>
        <end position="21"/>
    </location>
</feature>
<feature type="compositionally biased region" description="Basic and acidic residues" evidence="1">
    <location>
        <begin position="30"/>
        <end position="54"/>
    </location>
</feature>
<name>A0A8T0EQ30_ARGBR</name>
<dbReference type="AlphaFoldDB" id="A0A8T0EQ30"/>
<organism evidence="2 3">
    <name type="scientific">Argiope bruennichi</name>
    <name type="common">Wasp spider</name>
    <name type="synonym">Aranea bruennichi</name>
    <dbReference type="NCBI Taxonomy" id="94029"/>
    <lineage>
        <taxon>Eukaryota</taxon>
        <taxon>Metazoa</taxon>
        <taxon>Ecdysozoa</taxon>
        <taxon>Arthropoda</taxon>
        <taxon>Chelicerata</taxon>
        <taxon>Arachnida</taxon>
        <taxon>Araneae</taxon>
        <taxon>Araneomorphae</taxon>
        <taxon>Entelegynae</taxon>
        <taxon>Araneoidea</taxon>
        <taxon>Araneidae</taxon>
        <taxon>Argiope</taxon>
    </lineage>
</organism>
<gene>
    <name evidence="2" type="ORF">HNY73_014432</name>
</gene>
<proteinExistence type="predicted"/>
<keyword evidence="3" id="KW-1185">Reference proteome</keyword>
<accession>A0A8T0EQ30</accession>
<dbReference type="EMBL" id="JABXBU010002072">
    <property type="protein sequence ID" value="KAF8777588.1"/>
    <property type="molecule type" value="Genomic_DNA"/>
</dbReference>
<protein>
    <submittedName>
        <fullName evidence="2">Uncharacterized protein</fullName>
    </submittedName>
</protein>